<comment type="pathway">
    <text evidence="1">Secondary metabolite metabolism; methylglyoxal degradation; (R)-lactate from methylglyoxal: step 1/2.</text>
</comment>
<feature type="domain" description="VOC" evidence="13">
    <location>
        <begin position="19"/>
        <end position="169"/>
    </location>
</feature>
<dbReference type="InterPro" id="IPR004360">
    <property type="entry name" value="Glyas_Fos-R_dOase_dom"/>
</dbReference>
<gene>
    <name evidence="14" type="ORF">EBH_0010730</name>
</gene>
<comment type="cofactor">
    <cofactor evidence="12">
        <name>Zn(2+)</name>
        <dbReference type="ChEBI" id="CHEBI:29105"/>
    </cofactor>
    <text evidence="12">Binds 1 zinc ion per subunit. In the homodimer, two zinc ions are bound between subunits.</text>
</comment>
<keyword evidence="5 12" id="KW-0862">Zinc</keyword>
<dbReference type="GO" id="GO:0004462">
    <property type="term" value="F:lactoylglutathione lyase activity"/>
    <property type="evidence" value="ECO:0007669"/>
    <property type="project" value="UniProtKB-EC"/>
</dbReference>
<organism evidence="14 15">
    <name type="scientific">Eimeria brunetti</name>
    <dbReference type="NCBI Taxonomy" id="51314"/>
    <lineage>
        <taxon>Eukaryota</taxon>
        <taxon>Sar</taxon>
        <taxon>Alveolata</taxon>
        <taxon>Apicomplexa</taxon>
        <taxon>Conoidasida</taxon>
        <taxon>Coccidia</taxon>
        <taxon>Eucoccidiorida</taxon>
        <taxon>Eimeriorina</taxon>
        <taxon>Eimeriidae</taxon>
        <taxon>Eimeria</taxon>
    </lineage>
</organism>
<feature type="binding site" evidence="12">
    <location>
        <position position="91"/>
    </location>
    <ligand>
        <name>Zn(2+)</name>
        <dbReference type="ChEBI" id="CHEBI:29105"/>
        <note>ligand shared between dimeric partners</note>
    </ligand>
</feature>
<evidence type="ECO:0000256" key="12">
    <source>
        <dbReference type="PIRSR" id="PIRSR604361-3"/>
    </source>
</evidence>
<dbReference type="EMBL" id="HG710284">
    <property type="protein sequence ID" value="CDJ46086.1"/>
    <property type="molecule type" value="Genomic_DNA"/>
</dbReference>
<evidence type="ECO:0000256" key="7">
    <source>
        <dbReference type="ARBA" id="ARBA00030291"/>
    </source>
</evidence>
<dbReference type="EC" id="4.4.1.5" evidence="3"/>
<dbReference type="GO" id="GO:0046872">
    <property type="term" value="F:metal ion binding"/>
    <property type="evidence" value="ECO:0007669"/>
    <property type="project" value="UniProtKB-KW"/>
</dbReference>
<name>U6L7F1_9EIME</name>
<dbReference type="CDD" id="cd07233">
    <property type="entry name" value="GlxI_Zn"/>
    <property type="match status" value="1"/>
</dbReference>
<accession>U6L7F1</accession>
<evidence type="ECO:0000256" key="1">
    <source>
        <dbReference type="ARBA" id="ARBA00005008"/>
    </source>
</evidence>
<evidence type="ECO:0000256" key="9">
    <source>
        <dbReference type="ARBA" id="ARBA00032460"/>
    </source>
</evidence>
<keyword evidence="15" id="KW-1185">Reference proteome</keyword>
<dbReference type="SUPFAM" id="SSF54593">
    <property type="entry name" value="Glyoxalase/Bleomycin resistance protein/Dihydroxybiphenyl dioxygenase"/>
    <property type="match status" value="1"/>
</dbReference>
<evidence type="ECO:0000256" key="3">
    <source>
        <dbReference type="ARBA" id="ARBA00012081"/>
    </source>
</evidence>
<dbReference type="InterPro" id="IPR029068">
    <property type="entry name" value="Glyas_Bleomycin-R_OHBP_Dase"/>
</dbReference>
<dbReference type="OrthoDB" id="16820at2759"/>
<feature type="binding site" evidence="12">
    <location>
        <position position="22"/>
    </location>
    <ligand>
        <name>Zn(2+)</name>
        <dbReference type="ChEBI" id="CHEBI:29105"/>
        <note>ligand shared between dimeric partners</note>
    </ligand>
</feature>
<keyword evidence="4 12" id="KW-0479">Metal-binding</keyword>
<dbReference type="Proteomes" id="UP000030750">
    <property type="component" value="Unassembled WGS sequence"/>
</dbReference>
<evidence type="ECO:0000256" key="6">
    <source>
        <dbReference type="ARBA" id="ARBA00023239"/>
    </source>
</evidence>
<dbReference type="PANTHER" id="PTHR10374:SF30">
    <property type="entry name" value="LACTOYLGLUTATHIONE LYASE"/>
    <property type="match status" value="1"/>
</dbReference>
<dbReference type="NCBIfam" id="TIGR00068">
    <property type="entry name" value="glyox_I"/>
    <property type="match status" value="1"/>
</dbReference>
<dbReference type="InterPro" id="IPR037523">
    <property type="entry name" value="VOC_core"/>
</dbReference>
<evidence type="ECO:0000256" key="11">
    <source>
        <dbReference type="PIRSR" id="PIRSR604361-1"/>
    </source>
</evidence>
<comment type="similarity">
    <text evidence="2">Belongs to the glyoxalase I family.</text>
</comment>
<feature type="active site" description="Proton donor/acceptor" evidence="11">
    <location>
        <position position="165"/>
    </location>
</feature>
<evidence type="ECO:0000256" key="4">
    <source>
        <dbReference type="ARBA" id="ARBA00022723"/>
    </source>
</evidence>
<dbReference type="VEuPathDB" id="ToxoDB:EBH_0010730"/>
<evidence type="ECO:0000256" key="10">
    <source>
        <dbReference type="ARBA" id="ARBA00033298"/>
    </source>
</evidence>
<evidence type="ECO:0000313" key="15">
    <source>
        <dbReference type="Proteomes" id="UP000030750"/>
    </source>
</evidence>
<reference evidence="14" key="1">
    <citation type="submission" date="2013-10" db="EMBL/GenBank/DDBJ databases">
        <title>Genomic analysis of the causative agents of coccidiosis in chickens.</title>
        <authorList>
            <person name="Reid A.J."/>
            <person name="Blake D."/>
            <person name="Billington K."/>
            <person name="Browne H."/>
            <person name="Dunn M."/>
            <person name="Hung S."/>
            <person name="Kawahara F."/>
            <person name="Miranda-Saavedra D."/>
            <person name="Mourier T."/>
            <person name="Nagra H."/>
            <person name="Otto T.D."/>
            <person name="Rawlings N."/>
            <person name="Sanchez A."/>
            <person name="Sanders M."/>
            <person name="Subramaniam C."/>
            <person name="Tay Y."/>
            <person name="Dear P."/>
            <person name="Doerig C."/>
            <person name="Gruber A."/>
            <person name="Parkinson J."/>
            <person name="Shirley M."/>
            <person name="Wan K.L."/>
            <person name="Berriman M."/>
            <person name="Tomley F."/>
            <person name="Pain A."/>
        </authorList>
    </citation>
    <scope>NUCLEOTIDE SEQUENCE [LARGE SCALE GENOMIC DNA]</scope>
    <source>
        <strain evidence="14">Houghton</strain>
    </source>
</reference>
<feature type="binding site" evidence="12">
    <location>
        <position position="165"/>
    </location>
    <ligand>
        <name>Zn(2+)</name>
        <dbReference type="ChEBI" id="CHEBI:29105"/>
        <note>ligand shared between dimeric partners</note>
    </ligand>
</feature>
<sequence>MTTPTPANGGSFGEKYNFSWQQVMLRIKDPRVSIPFYEENFGMKLVHFYNFRAARFSVYFLERPRDGAKMPTPGTAEAEEYLWNMKGTCLELTYNHGSESDENFSVNNGNVLPYRGFGHIAFNCDDIEVAALELEKNGVSFYKKPHEGCIKTIAFALDPDGYWIELCNRSKTAGIKEKYNLSQTMLRVKDAEKSLAFYRDILGMKLIMKKVHLDFTIYFLAFLPPGVEPPRDVEVCLQPPSNSLLLKQISNNPLYKERNK</sequence>
<dbReference type="PROSITE" id="PS00934">
    <property type="entry name" value="GLYOXALASE_I_1"/>
    <property type="match status" value="2"/>
</dbReference>
<keyword evidence="6 14" id="KW-0456">Lyase</keyword>
<dbReference type="AlphaFoldDB" id="U6L7F1"/>
<dbReference type="PROSITE" id="PS51819">
    <property type="entry name" value="VOC"/>
    <property type="match status" value="1"/>
</dbReference>
<evidence type="ECO:0000256" key="8">
    <source>
        <dbReference type="ARBA" id="ARBA00030892"/>
    </source>
</evidence>
<evidence type="ECO:0000256" key="2">
    <source>
        <dbReference type="ARBA" id="ARBA00010363"/>
    </source>
</evidence>
<evidence type="ECO:0000256" key="5">
    <source>
        <dbReference type="ARBA" id="ARBA00022833"/>
    </source>
</evidence>
<evidence type="ECO:0000259" key="13">
    <source>
        <dbReference type="PROSITE" id="PS51819"/>
    </source>
</evidence>
<feature type="binding site" evidence="12">
    <location>
        <position position="119"/>
    </location>
    <ligand>
        <name>Zn(2+)</name>
        <dbReference type="ChEBI" id="CHEBI:29105"/>
        <note>ligand shared between dimeric partners</note>
    </ligand>
</feature>
<dbReference type="InterPro" id="IPR018146">
    <property type="entry name" value="Glyoxalase_1_CS"/>
</dbReference>
<protein>
    <recommendedName>
        <fullName evidence="3">lactoylglutathione lyase</fullName>
        <ecNumber evidence="3">4.4.1.5</ecNumber>
    </recommendedName>
    <alternativeName>
        <fullName evidence="8">Aldoketomutase</fullName>
    </alternativeName>
    <alternativeName>
        <fullName evidence="7">Ketone-aldehyde mutase</fullName>
    </alternativeName>
    <alternativeName>
        <fullName evidence="9">Methylglyoxalase</fullName>
    </alternativeName>
    <alternativeName>
        <fullName evidence="10">S-D-lactoylglutathione methylglyoxal lyase</fullName>
    </alternativeName>
</protein>
<evidence type="ECO:0000313" key="14">
    <source>
        <dbReference type="EMBL" id="CDJ46086.1"/>
    </source>
</evidence>
<dbReference type="PANTHER" id="PTHR10374">
    <property type="entry name" value="LACTOYLGLUTATHIONE LYASE GLYOXALASE I"/>
    <property type="match status" value="1"/>
</dbReference>
<dbReference type="Gene3D" id="3.10.180.10">
    <property type="entry name" value="2,3-Dihydroxybiphenyl 1,2-Dioxygenase, domain 1"/>
    <property type="match status" value="2"/>
</dbReference>
<proteinExistence type="inferred from homology"/>
<dbReference type="InterPro" id="IPR004361">
    <property type="entry name" value="Glyoxalase_1"/>
</dbReference>
<dbReference type="Pfam" id="PF00903">
    <property type="entry name" value="Glyoxalase"/>
    <property type="match status" value="2"/>
</dbReference>
<reference evidence="14" key="2">
    <citation type="submission" date="2013-10" db="EMBL/GenBank/DDBJ databases">
        <authorList>
            <person name="Aslett M."/>
        </authorList>
    </citation>
    <scope>NUCLEOTIDE SEQUENCE [LARGE SCALE GENOMIC DNA]</scope>
    <source>
        <strain evidence="14">Houghton</strain>
    </source>
</reference>